<keyword evidence="1" id="KW-1133">Transmembrane helix</keyword>
<reference evidence="2" key="1">
    <citation type="journal article" date="2013" name="PLoS ONE">
        <title>Direct detection of alternative open reading frames translation products in human significantly expands the proteome.</title>
        <authorList>
            <person name="Vanderperre B."/>
            <person name="Lucier J.-F."/>
            <person name="Motard J."/>
            <person name="Tremblay G."/>
            <person name="Vanderperre S."/>
            <person name="Wisztorski M."/>
            <person name="Salzet M."/>
            <person name="Boisvert F.-M."/>
            <person name="Roucou X."/>
        </authorList>
    </citation>
    <scope>NUCLEOTIDE SEQUENCE</scope>
</reference>
<feature type="transmembrane region" description="Helical" evidence="1">
    <location>
        <begin position="12"/>
        <end position="31"/>
    </location>
</feature>
<name>L8E857_HUMAN</name>
<protein>
    <submittedName>
        <fullName evidence="2">Alternative protein ZC3H13</fullName>
    </submittedName>
</protein>
<accession>L8E857</accession>
<sequence>MHSIASLWIKRGAAASGAIGVTVVIRLVVFAPHPMIQPIEVEMTKVVEREYCTVAQEIEKKQKAWKSQERENLGLIS</sequence>
<dbReference type="AlphaFoldDB" id="L8E857"/>
<dbReference type="ChiTaRS" id="ZC3H13">
    <property type="organism name" value="human"/>
</dbReference>
<dbReference type="OrthoDB" id="6022762at2759"/>
<organism evidence="2">
    <name type="scientific">Homo sapiens</name>
    <name type="common">Human</name>
    <dbReference type="NCBI Taxonomy" id="9606"/>
    <lineage>
        <taxon>Eukaryota</taxon>
        <taxon>Metazoa</taxon>
        <taxon>Chordata</taxon>
        <taxon>Craniata</taxon>
        <taxon>Vertebrata</taxon>
        <taxon>Euteleostomi</taxon>
        <taxon>Mammalia</taxon>
        <taxon>Eutheria</taxon>
        <taxon>Euarchontoglires</taxon>
        <taxon>Primates</taxon>
        <taxon>Haplorrhini</taxon>
        <taxon>Catarrhini</taxon>
        <taxon>Hominidae</taxon>
        <taxon>Homo</taxon>
    </lineage>
</organism>
<evidence type="ECO:0000313" key="2">
    <source>
        <dbReference type="EMBL" id="CCQ43485.1"/>
    </source>
</evidence>
<keyword evidence="1" id="KW-0472">Membrane</keyword>
<proteinExistence type="predicted"/>
<gene>
    <name evidence="2" type="primary">ZC3H13</name>
</gene>
<evidence type="ECO:0000256" key="1">
    <source>
        <dbReference type="SAM" id="Phobius"/>
    </source>
</evidence>
<dbReference type="EMBL" id="HF583988">
    <property type="protein sequence ID" value="CCQ43485.1"/>
    <property type="molecule type" value="Genomic_DNA"/>
</dbReference>
<keyword evidence="1" id="KW-0812">Transmembrane</keyword>